<dbReference type="InterPro" id="IPR023333">
    <property type="entry name" value="Proteasome_suB-type"/>
</dbReference>
<accession>A0A670ZK56</accession>
<dbReference type="Ensembl" id="ENSPTXT00000023846.1">
    <property type="protein sequence ID" value="ENSPTXP00000023130.1"/>
    <property type="gene ID" value="ENSPTXG00000016039.1"/>
</dbReference>
<keyword evidence="4" id="KW-1185">Reference proteome</keyword>
<sequence>KRPASQPSPISPCHLQLLLCTFLRSMGFSDSTAIGTALRSKPPPLFDKTKLSSQTANGERETEAQQSMLSLFFSPHSLETEMPPRVLAAATLVKGLSYKHPELSAHLLVAGWDPQNGGQVYVTMGGMLNRQPVSIGGSGSTFIHGYVDAAYKSGMNSDDCREFTKNGICAVGSILGETVLNSQTAAGITVKGIAKQNNRVGRDPGDLLVQPVSTVDLTRFLRGP</sequence>
<dbReference type="AlphaFoldDB" id="A0A670ZK56"/>
<feature type="signal peptide" evidence="2">
    <location>
        <begin position="1"/>
        <end position="27"/>
    </location>
</feature>
<feature type="chain" id="PRO_5025499408" description="Proteasome endopeptidase complex" evidence="2">
    <location>
        <begin position="28"/>
        <end position="224"/>
    </location>
</feature>
<keyword evidence="1" id="KW-0865">Zymogen</keyword>
<dbReference type="GO" id="GO:0005737">
    <property type="term" value="C:cytoplasm"/>
    <property type="evidence" value="ECO:0007669"/>
    <property type="project" value="TreeGrafter"/>
</dbReference>
<dbReference type="InterPro" id="IPR029055">
    <property type="entry name" value="Ntn_hydrolases_N"/>
</dbReference>
<name>A0A670ZK56_PSETE</name>
<dbReference type="SUPFAM" id="SSF56235">
    <property type="entry name" value="N-terminal nucleophile aminohydrolases (Ntn hydrolases)"/>
    <property type="match status" value="1"/>
</dbReference>
<dbReference type="Pfam" id="PF00227">
    <property type="entry name" value="Proteasome"/>
    <property type="match status" value="1"/>
</dbReference>
<evidence type="ECO:0000313" key="3">
    <source>
        <dbReference type="Ensembl" id="ENSPTXP00000023130.1"/>
    </source>
</evidence>
<dbReference type="GO" id="GO:0051603">
    <property type="term" value="P:proteolysis involved in protein catabolic process"/>
    <property type="evidence" value="ECO:0007669"/>
    <property type="project" value="InterPro"/>
</dbReference>
<reference evidence="3" key="1">
    <citation type="submission" date="2025-08" db="UniProtKB">
        <authorList>
            <consortium name="Ensembl"/>
        </authorList>
    </citation>
    <scope>IDENTIFICATION</scope>
</reference>
<keyword evidence="2" id="KW-0732">Signal</keyword>
<reference evidence="3" key="2">
    <citation type="submission" date="2025-09" db="UniProtKB">
        <authorList>
            <consortium name="Ensembl"/>
        </authorList>
    </citation>
    <scope>IDENTIFICATION</scope>
</reference>
<dbReference type="Proteomes" id="UP000472273">
    <property type="component" value="Unplaced"/>
</dbReference>
<dbReference type="GeneTree" id="ENSGT00940000159897"/>
<dbReference type="Gene3D" id="3.60.20.10">
    <property type="entry name" value="Glutamine Phosphoribosylpyrophosphate, subunit 1, domain 1"/>
    <property type="match status" value="1"/>
</dbReference>
<organism evidence="3 4">
    <name type="scientific">Pseudonaja textilis</name>
    <name type="common">Eastern brown snake</name>
    <dbReference type="NCBI Taxonomy" id="8673"/>
    <lineage>
        <taxon>Eukaryota</taxon>
        <taxon>Metazoa</taxon>
        <taxon>Chordata</taxon>
        <taxon>Craniata</taxon>
        <taxon>Vertebrata</taxon>
        <taxon>Euteleostomi</taxon>
        <taxon>Lepidosauria</taxon>
        <taxon>Squamata</taxon>
        <taxon>Bifurcata</taxon>
        <taxon>Unidentata</taxon>
        <taxon>Episquamata</taxon>
        <taxon>Toxicofera</taxon>
        <taxon>Serpentes</taxon>
        <taxon>Colubroidea</taxon>
        <taxon>Elapidae</taxon>
        <taxon>Hydrophiinae</taxon>
        <taxon>Pseudonaja</taxon>
    </lineage>
</organism>
<dbReference type="GO" id="GO:0005839">
    <property type="term" value="C:proteasome core complex"/>
    <property type="evidence" value="ECO:0007669"/>
    <property type="project" value="InterPro"/>
</dbReference>
<dbReference type="PANTHER" id="PTHR32194">
    <property type="entry name" value="METALLOPROTEASE TLDD"/>
    <property type="match status" value="1"/>
</dbReference>
<evidence type="ECO:0000256" key="1">
    <source>
        <dbReference type="ARBA" id="ARBA00023145"/>
    </source>
</evidence>
<evidence type="ECO:0008006" key="5">
    <source>
        <dbReference type="Google" id="ProtNLM"/>
    </source>
</evidence>
<dbReference type="InterPro" id="IPR001353">
    <property type="entry name" value="Proteasome_sua/b"/>
</dbReference>
<proteinExistence type="predicted"/>
<evidence type="ECO:0000256" key="2">
    <source>
        <dbReference type="SAM" id="SignalP"/>
    </source>
</evidence>
<dbReference type="PANTHER" id="PTHR32194:SF12">
    <property type="entry name" value="PROTEASOME SUBUNIT BETA"/>
    <property type="match status" value="1"/>
</dbReference>
<protein>
    <recommendedName>
        <fullName evidence="5">Proteasome endopeptidase complex</fullName>
    </recommendedName>
</protein>
<evidence type="ECO:0000313" key="4">
    <source>
        <dbReference type="Proteomes" id="UP000472273"/>
    </source>
</evidence>